<comment type="caution">
    <text evidence="8">The sequence shown here is derived from an EMBL/GenBank/DDBJ whole genome shotgun (WGS) entry which is preliminary data.</text>
</comment>
<keyword evidence="10" id="KW-1185">Reference proteome</keyword>
<dbReference type="InterPro" id="IPR019108">
    <property type="entry name" value="Caa3_assmbl_CtaG-rel"/>
</dbReference>
<keyword evidence="2" id="KW-1003">Cell membrane</keyword>
<dbReference type="Proteomes" id="UP000294844">
    <property type="component" value="Unassembled WGS sequence"/>
</dbReference>
<dbReference type="EMBL" id="PECM01000003">
    <property type="protein sequence ID" value="TEA08795.1"/>
    <property type="molecule type" value="Genomic_DNA"/>
</dbReference>
<feature type="region of interest" description="Disordered" evidence="6">
    <location>
        <begin position="285"/>
        <end position="304"/>
    </location>
</feature>
<feature type="transmembrane region" description="Helical" evidence="7">
    <location>
        <begin position="125"/>
        <end position="148"/>
    </location>
</feature>
<feature type="transmembrane region" description="Helical" evidence="7">
    <location>
        <begin position="242"/>
        <end position="263"/>
    </location>
</feature>
<evidence type="ECO:0000256" key="7">
    <source>
        <dbReference type="SAM" id="Phobius"/>
    </source>
</evidence>
<dbReference type="RefSeq" id="WP_078359992.1">
    <property type="nucleotide sequence ID" value="NZ_PECK01000010.1"/>
</dbReference>
<evidence type="ECO:0000256" key="2">
    <source>
        <dbReference type="ARBA" id="ARBA00022475"/>
    </source>
</evidence>
<dbReference type="EMBL" id="PECK01000010">
    <property type="protein sequence ID" value="TDZ91541.1"/>
    <property type="molecule type" value="Genomic_DNA"/>
</dbReference>
<gene>
    <name evidence="9" type="ORF">CCUG60883_00472</name>
    <name evidence="8" type="ORF">CCUG60885_04437</name>
</gene>
<feature type="transmembrane region" description="Helical" evidence="7">
    <location>
        <begin position="16"/>
        <end position="39"/>
    </location>
</feature>
<evidence type="ECO:0000256" key="4">
    <source>
        <dbReference type="ARBA" id="ARBA00022989"/>
    </source>
</evidence>
<dbReference type="AlphaFoldDB" id="A0A4R8SAQ9"/>
<comment type="subcellular location">
    <subcellularLocation>
        <location evidence="1">Cell membrane</location>
        <topology evidence="1">Multi-pass membrane protein</topology>
    </subcellularLocation>
</comment>
<dbReference type="OrthoDB" id="4528950at2"/>
<feature type="transmembrane region" description="Helical" evidence="7">
    <location>
        <begin position="83"/>
        <end position="104"/>
    </location>
</feature>
<feature type="transmembrane region" description="Helical" evidence="7">
    <location>
        <begin position="160"/>
        <end position="182"/>
    </location>
</feature>
<evidence type="ECO:0000313" key="9">
    <source>
        <dbReference type="EMBL" id="TEA08795.1"/>
    </source>
</evidence>
<reference evidence="10 11" key="1">
    <citation type="journal article" date="2019" name="Sci. Rep.">
        <title>Extended insight into the Mycobacterium chelonae-abscessus complex through whole genome sequencing of Mycobacterium salmoniphilum outbreak and Mycobacterium salmoniphilum-like strains.</title>
        <authorList>
            <person name="Behra P.R.K."/>
            <person name="Das S."/>
            <person name="Pettersson B.M.F."/>
            <person name="Shirreff L."/>
            <person name="DuCote T."/>
            <person name="Jacobsson K.G."/>
            <person name="Ennis D.G."/>
            <person name="Kirsebom L.A."/>
        </authorList>
    </citation>
    <scope>NUCLEOTIDE SEQUENCE [LARGE SCALE GENOMIC DNA]</scope>
    <source>
        <strain evidence="9 10">CCUG 60883</strain>
        <strain evidence="8 11">CCUG 60885</strain>
    </source>
</reference>
<dbReference type="Pfam" id="PF09678">
    <property type="entry name" value="Caa3_CtaG"/>
    <property type="match status" value="1"/>
</dbReference>
<organism evidence="8 11">
    <name type="scientific">Mycobacteroides salmoniphilum</name>
    <dbReference type="NCBI Taxonomy" id="404941"/>
    <lineage>
        <taxon>Bacteria</taxon>
        <taxon>Bacillati</taxon>
        <taxon>Actinomycetota</taxon>
        <taxon>Actinomycetes</taxon>
        <taxon>Mycobacteriales</taxon>
        <taxon>Mycobacteriaceae</taxon>
        <taxon>Mycobacteroides</taxon>
    </lineage>
</organism>
<sequence>MFSPTEPLTWMMVWRAWNFDAVAALCVISLGTGYGWALTRAGRRQSDISRVWASCFFAGLGCWVLACMSVVGVYAHVLFWMRALQVVLLLLVVPFFLALGRPVTVMRGALRPAELARFDRALSSAPARVLAHPLTTSLTMLATPWLLYLTPWYMASLTHGLLGAMTRTVLALIGFAYFYARLQVDPVPHKYPQLISLVISVAETIGDGVLGLVLWQGPLVASTYYLAQHRAWGPDLRTDQTLGAGILWILGDVLGLPFLLLLMRALSADDKAQAVRIDAELDQADQNSLDPGNATAEDPATPTLWWENDPQLRERFGRH</sequence>
<keyword evidence="5 7" id="KW-0472">Membrane</keyword>
<keyword evidence="3 7" id="KW-0812">Transmembrane</keyword>
<evidence type="ECO:0000256" key="1">
    <source>
        <dbReference type="ARBA" id="ARBA00004651"/>
    </source>
</evidence>
<dbReference type="GO" id="GO:0005886">
    <property type="term" value="C:plasma membrane"/>
    <property type="evidence" value="ECO:0007669"/>
    <property type="project" value="UniProtKB-SubCell"/>
</dbReference>
<accession>A0A4R8SAQ9</accession>
<protein>
    <submittedName>
        <fullName evidence="8">Cytochrome c oxidase caa3 assembly factor</fullName>
    </submittedName>
</protein>
<evidence type="ECO:0000313" key="8">
    <source>
        <dbReference type="EMBL" id="TDZ91541.1"/>
    </source>
</evidence>
<feature type="transmembrane region" description="Helical" evidence="7">
    <location>
        <begin position="51"/>
        <end position="77"/>
    </location>
</feature>
<feature type="transmembrane region" description="Helical" evidence="7">
    <location>
        <begin position="194"/>
        <end position="215"/>
    </location>
</feature>
<proteinExistence type="predicted"/>
<evidence type="ECO:0000256" key="5">
    <source>
        <dbReference type="ARBA" id="ARBA00023136"/>
    </source>
</evidence>
<evidence type="ECO:0000256" key="3">
    <source>
        <dbReference type="ARBA" id="ARBA00022692"/>
    </source>
</evidence>
<keyword evidence="4 7" id="KW-1133">Transmembrane helix</keyword>
<name>A0A4R8SAQ9_9MYCO</name>
<dbReference type="Proteomes" id="UP000295685">
    <property type="component" value="Unassembled WGS sequence"/>
</dbReference>
<evidence type="ECO:0000256" key="6">
    <source>
        <dbReference type="SAM" id="MobiDB-lite"/>
    </source>
</evidence>
<evidence type="ECO:0000313" key="10">
    <source>
        <dbReference type="Proteomes" id="UP000294844"/>
    </source>
</evidence>
<evidence type="ECO:0000313" key="11">
    <source>
        <dbReference type="Proteomes" id="UP000295685"/>
    </source>
</evidence>